<evidence type="ECO:0000256" key="1">
    <source>
        <dbReference type="SAM" id="MobiDB-lite"/>
    </source>
</evidence>
<accession>A0A177TT60</accession>
<gene>
    <name evidence="2" type="ORF">A4X13_0g4882</name>
</gene>
<reference evidence="2" key="1">
    <citation type="submission" date="2016-04" db="EMBL/GenBank/DDBJ databases">
        <authorList>
            <person name="Nguyen H.D."/>
            <person name="Samba Siva P."/>
            <person name="Cullis J."/>
            <person name="Levesque C.A."/>
            <person name="Hambleton S."/>
        </authorList>
    </citation>
    <scope>NUCLEOTIDE SEQUENCE</scope>
    <source>
        <strain evidence="2">DAOMC 236416</strain>
    </source>
</reference>
<protein>
    <submittedName>
        <fullName evidence="2">Uncharacterized protein</fullName>
    </submittedName>
</protein>
<feature type="compositionally biased region" description="Low complexity" evidence="1">
    <location>
        <begin position="116"/>
        <end position="128"/>
    </location>
</feature>
<name>A0A177TT60_9BASI</name>
<evidence type="ECO:0000313" key="2">
    <source>
        <dbReference type="EMBL" id="KAE8250228.1"/>
    </source>
</evidence>
<dbReference type="Proteomes" id="UP000077521">
    <property type="component" value="Unassembled WGS sequence"/>
</dbReference>
<organism evidence="2 3">
    <name type="scientific">Tilletia indica</name>
    <dbReference type="NCBI Taxonomy" id="43049"/>
    <lineage>
        <taxon>Eukaryota</taxon>
        <taxon>Fungi</taxon>
        <taxon>Dikarya</taxon>
        <taxon>Basidiomycota</taxon>
        <taxon>Ustilaginomycotina</taxon>
        <taxon>Exobasidiomycetes</taxon>
        <taxon>Tilletiales</taxon>
        <taxon>Tilletiaceae</taxon>
        <taxon>Tilletia</taxon>
    </lineage>
</organism>
<keyword evidence="3" id="KW-1185">Reference proteome</keyword>
<feature type="region of interest" description="Disordered" evidence="1">
    <location>
        <begin position="110"/>
        <end position="138"/>
    </location>
</feature>
<sequence>MQKDVRDAVAHVSCGVAPPKETCLYSNITSIKNQDGTQRRVQHRHRGKSNADHVGAHLTTIFDLPTDYVRELVLSEGMGKSYDKDSQSCLLWGLSHKIKAFRDIRPLADQDHQDEPSLPQASSSTSAPTAPPTKRTRVNFDHVDFHTVDRSLSDEGALSFVSRRELSKRFTIDRPQLNYYVRNRLSKLLQRKQELQAQETASP</sequence>
<reference evidence="2" key="2">
    <citation type="journal article" date="2019" name="IMA Fungus">
        <title>Genome sequencing and comparison of five Tilletia species to identify candidate genes for the detection of regulated species infecting wheat.</title>
        <authorList>
            <person name="Nguyen H.D.T."/>
            <person name="Sultana T."/>
            <person name="Kesanakurti P."/>
            <person name="Hambleton S."/>
        </authorList>
    </citation>
    <scope>NUCLEOTIDE SEQUENCE</scope>
    <source>
        <strain evidence="2">DAOMC 236416</strain>
    </source>
</reference>
<evidence type="ECO:0000313" key="3">
    <source>
        <dbReference type="Proteomes" id="UP000077521"/>
    </source>
</evidence>
<dbReference type="EMBL" id="LWDF02000342">
    <property type="protein sequence ID" value="KAE8250228.1"/>
    <property type="molecule type" value="Genomic_DNA"/>
</dbReference>
<dbReference type="AlphaFoldDB" id="A0A177TT60"/>
<proteinExistence type="predicted"/>
<comment type="caution">
    <text evidence="2">The sequence shown here is derived from an EMBL/GenBank/DDBJ whole genome shotgun (WGS) entry which is preliminary data.</text>
</comment>